<comment type="subcellular location">
    <subcellularLocation>
        <location evidence="1">Cell envelope</location>
    </subcellularLocation>
</comment>
<dbReference type="InterPro" id="IPR001611">
    <property type="entry name" value="Leu-rich_rpt"/>
</dbReference>
<keyword evidence="3" id="KW-0472">Membrane</keyword>
<feature type="compositionally biased region" description="Low complexity" evidence="2">
    <location>
        <begin position="433"/>
        <end position="457"/>
    </location>
</feature>
<dbReference type="InterPro" id="IPR051848">
    <property type="entry name" value="PGIP"/>
</dbReference>
<dbReference type="GeneID" id="91100818"/>
<keyword evidence="3" id="KW-0812">Transmembrane</keyword>
<dbReference type="InterPro" id="IPR032675">
    <property type="entry name" value="LRR_dom_sf"/>
</dbReference>
<feature type="compositionally biased region" description="Basic and acidic residues" evidence="2">
    <location>
        <begin position="318"/>
        <end position="327"/>
    </location>
</feature>
<feature type="region of interest" description="Disordered" evidence="2">
    <location>
        <begin position="218"/>
        <end position="241"/>
    </location>
</feature>
<dbReference type="RefSeq" id="XP_066081923.1">
    <property type="nucleotide sequence ID" value="XM_066225826.1"/>
</dbReference>
<dbReference type="PANTHER" id="PTHR48059">
    <property type="entry name" value="POLYGALACTURONASE INHIBITOR 1"/>
    <property type="match status" value="1"/>
</dbReference>
<feature type="region of interest" description="Disordered" evidence="2">
    <location>
        <begin position="311"/>
        <end position="391"/>
    </location>
</feature>
<evidence type="ECO:0000313" key="5">
    <source>
        <dbReference type="Proteomes" id="UP001358614"/>
    </source>
</evidence>
<dbReference type="AlphaFoldDB" id="A0AAX4KBN7"/>
<evidence type="ECO:0000313" key="4">
    <source>
        <dbReference type="EMBL" id="WWD03956.1"/>
    </source>
</evidence>
<accession>A0AAX4KBN7</accession>
<keyword evidence="3" id="KW-1133">Transmembrane helix</keyword>
<sequence length="839" mass="89618">MSPETPRSSLFKSRFSILSLLPSRHPPLHVSHPMPQRHDVSRHPTIVSSTVSPVHSEYPDPSTPLPPSKSKRPPPLDLDRTRMMYPPNHSDIVIDPGTGKTERPVSIPILYNAPPLPSKKDLNAQSKPKPIPTKKVVEEDPFEVAEVEIGHRYPSWKGGKVDLKPGQVLPRDIIPSLVSHRSELSSSSPTRKTRDEVEGLDNYESVLHNVLLTPTYLRASPLPPRTATASPSSLGESSSRYAKRRTLLDKASDTISGVAKNARNSKWLPGKSILKPTYALEADRSLRAMKEREEQEMDRFRRNVKPVRLNVPDYEDDDHTRYPKSRENIGQTSTWSISSSSSPIGENSGTYRRSPGWVGAREWAAGGGAHDGQRARMPERGAAGGSWRANKAEEVKQRMRQRVWKYGIVIAILILAALIIGLCTTLLRKDSKSSSSSSSSNSTDTSTTATTSAAVPTSTSSETLTSCLDQFRVLPTPSSYPCSDCVPILSTVTNDFSQAVVNGNATGVGSALQFCALRDIYQKTASKDGLTDWRKDASPCGGWSGISCDSRGRITGLLLQYPNVPDELPESISNIWALEAIHIMGNSSVPTGKFPSNILSSQNIKTIDLEYTALSGPIDQVSFSTAKNLNTFILVNNPNLGNTLPDLSGNTALLTLAVTGQSLVDAKTDKLPSGITYLDLSYNSLSGTIPNLSQLSSLNTLYLQNNKYTTSPSTLPSSVVSLSLTSNTDLSGSLPDSICSSTVLENCDLRLTKLSGTISSSNSSSTSPSTSAASSSVASSSAGVSSSADVAQPVTTSAAVSSAAAASSASASATSINTIGSAVSIVAREPASCGVCKFT</sequence>
<name>A0AAX4KBN7_9TREE</name>
<reference evidence="4 5" key="1">
    <citation type="submission" date="2024-01" db="EMBL/GenBank/DDBJ databases">
        <title>Comparative genomics of Cryptococcus and Kwoniella reveals pathogenesis evolution and contrasting modes of karyotype evolution via chromosome fusion or intercentromeric recombination.</title>
        <authorList>
            <person name="Coelho M.A."/>
            <person name="David-Palma M."/>
            <person name="Shea T."/>
            <person name="Bowers K."/>
            <person name="McGinley-Smith S."/>
            <person name="Mohammad A.W."/>
            <person name="Gnirke A."/>
            <person name="Yurkov A.M."/>
            <person name="Nowrousian M."/>
            <person name="Sun S."/>
            <person name="Cuomo C.A."/>
            <person name="Heitman J."/>
        </authorList>
    </citation>
    <scope>NUCLEOTIDE SEQUENCE [LARGE SCALE GENOMIC DNA]</scope>
    <source>
        <strain evidence="4 5">PYCC6329</strain>
    </source>
</reference>
<proteinExistence type="predicted"/>
<dbReference type="PANTHER" id="PTHR48059:SF30">
    <property type="entry name" value="OS06G0587000 PROTEIN"/>
    <property type="match status" value="1"/>
</dbReference>
<evidence type="ECO:0008006" key="6">
    <source>
        <dbReference type="Google" id="ProtNLM"/>
    </source>
</evidence>
<dbReference type="Gene3D" id="3.80.10.10">
    <property type="entry name" value="Ribonuclease Inhibitor"/>
    <property type="match status" value="2"/>
</dbReference>
<evidence type="ECO:0000256" key="2">
    <source>
        <dbReference type="SAM" id="MobiDB-lite"/>
    </source>
</evidence>
<keyword evidence="5" id="KW-1185">Reference proteome</keyword>
<evidence type="ECO:0000256" key="3">
    <source>
        <dbReference type="SAM" id="Phobius"/>
    </source>
</evidence>
<feature type="compositionally biased region" description="Polar residues" evidence="2">
    <location>
        <begin position="227"/>
        <end position="240"/>
    </location>
</feature>
<feature type="transmembrane region" description="Helical" evidence="3">
    <location>
        <begin position="406"/>
        <end position="427"/>
    </location>
</feature>
<evidence type="ECO:0000256" key="1">
    <source>
        <dbReference type="ARBA" id="ARBA00004196"/>
    </source>
</evidence>
<feature type="compositionally biased region" description="Low complexity" evidence="2">
    <location>
        <begin position="23"/>
        <end position="33"/>
    </location>
</feature>
<organism evidence="4 5">
    <name type="scientific">Kwoniella europaea PYCC6329</name>
    <dbReference type="NCBI Taxonomy" id="1423913"/>
    <lineage>
        <taxon>Eukaryota</taxon>
        <taxon>Fungi</taxon>
        <taxon>Dikarya</taxon>
        <taxon>Basidiomycota</taxon>
        <taxon>Agaricomycotina</taxon>
        <taxon>Tremellomycetes</taxon>
        <taxon>Tremellales</taxon>
        <taxon>Cryptococcaceae</taxon>
        <taxon>Kwoniella</taxon>
    </lineage>
</organism>
<dbReference type="EMBL" id="CP144089">
    <property type="protein sequence ID" value="WWD03956.1"/>
    <property type="molecule type" value="Genomic_DNA"/>
</dbReference>
<feature type="region of interest" description="Disordered" evidence="2">
    <location>
        <begin position="430"/>
        <end position="457"/>
    </location>
</feature>
<gene>
    <name evidence="4" type="ORF">V865_002014</name>
</gene>
<dbReference type="SUPFAM" id="SSF52058">
    <property type="entry name" value="L domain-like"/>
    <property type="match status" value="1"/>
</dbReference>
<dbReference type="KEGG" id="ker:91100818"/>
<feature type="compositionally biased region" description="Low complexity" evidence="2">
    <location>
        <begin position="329"/>
        <end position="350"/>
    </location>
</feature>
<dbReference type="PROSITE" id="PS51450">
    <property type="entry name" value="LRR"/>
    <property type="match status" value="1"/>
</dbReference>
<dbReference type="Proteomes" id="UP001358614">
    <property type="component" value="Chromosome 1"/>
</dbReference>
<feature type="region of interest" description="Disordered" evidence="2">
    <location>
        <begin position="23"/>
        <end position="99"/>
    </location>
</feature>
<protein>
    <recommendedName>
        <fullName evidence="6">Leucine-rich repeat-containing N-terminal plant-type domain-containing protein</fullName>
    </recommendedName>
</protein>